<evidence type="ECO:0000313" key="1">
    <source>
        <dbReference type="EMBL" id="KTT72630.1"/>
    </source>
</evidence>
<organism evidence="1 2">
    <name type="scientific">Sphingomonas endophytica</name>
    <dbReference type="NCBI Taxonomy" id="869719"/>
    <lineage>
        <taxon>Bacteria</taxon>
        <taxon>Pseudomonadati</taxon>
        <taxon>Pseudomonadota</taxon>
        <taxon>Alphaproteobacteria</taxon>
        <taxon>Sphingomonadales</taxon>
        <taxon>Sphingomonadaceae</taxon>
        <taxon>Sphingomonas</taxon>
    </lineage>
</organism>
<protein>
    <submittedName>
        <fullName evidence="1">Uncharacterized protein</fullName>
    </submittedName>
</protein>
<dbReference type="PATRIC" id="fig|869719.3.peg.1384"/>
<reference evidence="1 2" key="1">
    <citation type="journal article" date="2016" name="Front. Microbiol.">
        <title>Genomic Resource of Rice Seed Associated Bacteria.</title>
        <authorList>
            <person name="Midha S."/>
            <person name="Bansal K."/>
            <person name="Sharma S."/>
            <person name="Kumar N."/>
            <person name="Patil P.P."/>
            <person name="Chaudhry V."/>
            <person name="Patil P.B."/>
        </authorList>
    </citation>
    <scope>NUCLEOTIDE SEQUENCE [LARGE SCALE GENOMIC DNA]</scope>
    <source>
        <strain evidence="1 2">NS334</strain>
    </source>
</reference>
<evidence type="ECO:0000313" key="2">
    <source>
        <dbReference type="Proteomes" id="UP000074310"/>
    </source>
</evidence>
<accession>A0A147I3F4</accession>
<proteinExistence type="predicted"/>
<comment type="caution">
    <text evidence="1">The sequence shown here is derived from an EMBL/GenBank/DDBJ whole genome shotgun (WGS) entry which is preliminary data.</text>
</comment>
<name>A0A147I3F4_9SPHN</name>
<dbReference type="RefSeq" id="WP_058755550.1">
    <property type="nucleotide sequence ID" value="NZ_LDTB01000025.1"/>
</dbReference>
<gene>
    <name evidence="1" type="ORF">NS334_08535</name>
</gene>
<sequence length="61" mass="6468">MMINIPRARLALEACQSARVAIDREQLERLYDAVEQGQQAQKALAAVAQTAVAATAAGMLA</sequence>
<keyword evidence="2" id="KW-1185">Reference proteome</keyword>
<dbReference type="Proteomes" id="UP000074310">
    <property type="component" value="Unassembled WGS sequence"/>
</dbReference>
<dbReference type="AlphaFoldDB" id="A0A147I3F4"/>
<dbReference type="EMBL" id="LDTB01000025">
    <property type="protein sequence ID" value="KTT72630.1"/>
    <property type="molecule type" value="Genomic_DNA"/>
</dbReference>